<proteinExistence type="predicted"/>
<protein>
    <submittedName>
        <fullName evidence="1">Uncharacterized protein</fullName>
    </submittedName>
</protein>
<evidence type="ECO:0000313" key="2">
    <source>
        <dbReference type="Proteomes" id="UP001620514"/>
    </source>
</evidence>
<keyword evidence="2" id="KW-1185">Reference proteome</keyword>
<dbReference type="Proteomes" id="UP001620514">
    <property type="component" value="Unassembled WGS sequence"/>
</dbReference>
<accession>A0ABW8MJS7</accession>
<dbReference type="EMBL" id="JBIYDN010000008">
    <property type="protein sequence ID" value="MFK4442975.1"/>
    <property type="molecule type" value="Genomic_DNA"/>
</dbReference>
<name>A0ABW8MJS7_9BURK</name>
<sequence>MLGEDFARLAYAHKQWLNVFGTIPCLCFMLI</sequence>
<evidence type="ECO:0000313" key="1">
    <source>
        <dbReference type="EMBL" id="MFK4442975.1"/>
    </source>
</evidence>
<reference evidence="1 2" key="1">
    <citation type="submission" date="2024-11" db="EMBL/GenBank/DDBJ databases">
        <title>Using genomics to understand microbial adaptation to soil warming.</title>
        <authorList>
            <person name="Deangelis K.M. PhD."/>
        </authorList>
    </citation>
    <scope>NUCLEOTIDE SEQUENCE [LARGE SCALE GENOMIC DNA]</scope>
    <source>
        <strain evidence="1 2">GAS97</strain>
    </source>
</reference>
<gene>
    <name evidence="1" type="ORF">ABH943_002997</name>
</gene>
<organism evidence="1 2">
    <name type="scientific">Caballeronia udeis</name>
    <dbReference type="NCBI Taxonomy" id="1232866"/>
    <lineage>
        <taxon>Bacteria</taxon>
        <taxon>Pseudomonadati</taxon>
        <taxon>Pseudomonadota</taxon>
        <taxon>Betaproteobacteria</taxon>
        <taxon>Burkholderiales</taxon>
        <taxon>Burkholderiaceae</taxon>
        <taxon>Caballeronia</taxon>
    </lineage>
</organism>
<comment type="caution">
    <text evidence="1">The sequence shown here is derived from an EMBL/GenBank/DDBJ whole genome shotgun (WGS) entry which is preliminary data.</text>
</comment>